<reference evidence="1 2" key="1">
    <citation type="submission" date="2019-09" db="EMBL/GenBank/DDBJ databases">
        <authorList>
            <consortium name="DOE Joint Genome Institute"/>
            <person name="Mondo S.J."/>
            <person name="Navarro-Mendoza M.I."/>
            <person name="Perez-Arques C."/>
            <person name="Panchal S."/>
            <person name="Nicolas F.E."/>
            <person name="Ganguly P."/>
            <person name="Pangilinan J."/>
            <person name="Grigoriev I."/>
            <person name="Heitman J."/>
            <person name="Sanya K."/>
            <person name="Garre V."/>
        </authorList>
    </citation>
    <scope>NUCLEOTIDE SEQUENCE [LARGE SCALE GENOMIC DNA]</scope>
    <source>
        <strain evidence="1 2">MU402</strain>
    </source>
</reference>
<organism evidence="1 2">
    <name type="scientific">Mucor circinelloides f. lusitanicus</name>
    <name type="common">Mucor racemosus var. lusitanicus</name>
    <dbReference type="NCBI Taxonomy" id="29924"/>
    <lineage>
        <taxon>Eukaryota</taxon>
        <taxon>Fungi</taxon>
        <taxon>Fungi incertae sedis</taxon>
        <taxon>Mucoromycota</taxon>
        <taxon>Mucoromycotina</taxon>
        <taxon>Mucoromycetes</taxon>
        <taxon>Mucorales</taxon>
        <taxon>Mucorineae</taxon>
        <taxon>Mucoraceae</taxon>
        <taxon>Mucor</taxon>
    </lineage>
</organism>
<proteinExistence type="predicted"/>
<accession>A0A8H4BTM9</accession>
<evidence type="ECO:0000313" key="2">
    <source>
        <dbReference type="Proteomes" id="UP000469890"/>
    </source>
</evidence>
<sequence>MDSVIDHVHWPKSSLAVFADEWIGDPTPQEFIAIPGAEEFNFDVNLEIQLNQKESKKHQKREWKPNPMEV</sequence>
<comment type="caution">
    <text evidence="1">The sequence shown here is derived from an EMBL/GenBank/DDBJ whole genome shotgun (WGS) entry which is preliminary data.</text>
</comment>
<dbReference type="Proteomes" id="UP000469890">
    <property type="component" value="Unassembled WGS sequence"/>
</dbReference>
<dbReference type="EMBL" id="JAAECE010000001">
    <property type="protein sequence ID" value="KAF1807281.1"/>
    <property type="molecule type" value="Genomic_DNA"/>
</dbReference>
<dbReference type="AlphaFoldDB" id="A0A8H4BTM9"/>
<evidence type="ECO:0000313" key="1">
    <source>
        <dbReference type="EMBL" id="KAF1807281.1"/>
    </source>
</evidence>
<gene>
    <name evidence="1" type="ORF">FB192DRAFT_1355040</name>
</gene>
<name>A0A8H4BTM9_MUCCL</name>
<protein>
    <submittedName>
        <fullName evidence="1">Uncharacterized protein</fullName>
    </submittedName>
</protein>